<comment type="cofactor">
    <cofactor evidence="1">
        <name>FAD</name>
        <dbReference type="ChEBI" id="CHEBI:57692"/>
    </cofactor>
</comment>
<evidence type="ECO:0000256" key="4">
    <source>
        <dbReference type="ARBA" id="ARBA00022723"/>
    </source>
</evidence>
<gene>
    <name evidence="12" type="ORF">SAMN05216561_11237</name>
</gene>
<keyword evidence="5" id="KW-0274">FAD</keyword>
<dbReference type="Proteomes" id="UP000198649">
    <property type="component" value="Unassembled WGS sequence"/>
</dbReference>
<dbReference type="PANTHER" id="PTHR48467:SF1">
    <property type="entry name" value="GLUTAMATE SYNTHASE 1 [NADH], CHLOROPLASTIC-LIKE"/>
    <property type="match status" value="1"/>
</dbReference>
<dbReference type="Pfam" id="PF07992">
    <property type="entry name" value="Pyr_redox_2"/>
    <property type="match status" value="1"/>
</dbReference>
<dbReference type="RefSeq" id="WP_091114740.1">
    <property type="nucleotide sequence ID" value="NZ_BKAF01000014.1"/>
</dbReference>
<evidence type="ECO:0000256" key="2">
    <source>
        <dbReference type="ARBA" id="ARBA00013223"/>
    </source>
</evidence>
<sequence>MTYVVTQSCCADASCVVACPVNCIHPAPGEPGFAEAEMLYVDANSCVDCGACATACPADAVVPHTALSEAQLPFLKLNADYYEVFAHVGRAPLAIVPPQRRLTRPGPFRVAVVGAGPAGLYTADELLKQPEVSVDVYDRLPTPYGLVRAGVAPDHQHTKQVDQLFREIEQQPGFRYFLGVEVGRDLSLEELTAQYDGVVYAVGASSDRSLGIEGEELTGSVAATDVVGWYNGHPDKQDLDLGLDRLSSGRVVIVGNGNVALDVARILTADPAELERTDIAAVPWSILHRSRVREVVVLGRRGAAQAAFTVPELIGLAGLRGVDVRVSGLAGATAVEAGGAVDERSRLLAELAARPRRPSLPTIELRFLTSPTRIVGDEHGVTGVEVVTNRLEVGADGELRAVPSGERQLLETRLVLRSVGYRGEPVADLPHDPATGVVPSDRGRVRPGVYVVGWAKRGPSGFIGTNKTCAQETVTRILDDLDSGATATPVGTRASIAEVVRGRCPDVVDLAGWQAIDAEERRRGAARGRARAKFVDVEELVRVAQQGARRPARRRYPSAREWFEKRS</sequence>
<evidence type="ECO:0000256" key="8">
    <source>
        <dbReference type="ARBA" id="ARBA00023004"/>
    </source>
</evidence>
<name>A0A1I3KHG9_9ACTN</name>
<evidence type="ECO:0000313" key="13">
    <source>
        <dbReference type="Proteomes" id="UP000198649"/>
    </source>
</evidence>
<dbReference type="AlphaFoldDB" id="A0A1I3KHG9"/>
<dbReference type="InterPro" id="IPR017900">
    <property type="entry name" value="4Fe4S_Fe_S_CS"/>
</dbReference>
<dbReference type="InterPro" id="IPR036188">
    <property type="entry name" value="FAD/NAD-bd_sf"/>
</dbReference>
<accession>A0A1I3KHG9</accession>
<dbReference type="Pfam" id="PF00037">
    <property type="entry name" value="Fer4"/>
    <property type="match status" value="1"/>
</dbReference>
<keyword evidence="3" id="KW-0285">Flavoprotein</keyword>
<feature type="domain" description="4Fe-4S ferredoxin-type" evidence="11">
    <location>
        <begin position="37"/>
        <end position="66"/>
    </location>
</feature>
<evidence type="ECO:0000313" key="12">
    <source>
        <dbReference type="EMBL" id="SFI71655.1"/>
    </source>
</evidence>
<dbReference type="GO" id="GO:0046872">
    <property type="term" value="F:metal ion binding"/>
    <property type="evidence" value="ECO:0007669"/>
    <property type="project" value="UniProtKB-KW"/>
</dbReference>
<keyword evidence="4" id="KW-0479">Metal-binding</keyword>
<comment type="catalytic activity">
    <reaction evidence="10">
        <text>2 reduced [2Fe-2S]-[ferredoxin] + NADP(+) + H(+) = 2 oxidized [2Fe-2S]-[ferredoxin] + NADPH</text>
        <dbReference type="Rhea" id="RHEA:20125"/>
        <dbReference type="Rhea" id="RHEA-COMP:10000"/>
        <dbReference type="Rhea" id="RHEA-COMP:10001"/>
        <dbReference type="ChEBI" id="CHEBI:15378"/>
        <dbReference type="ChEBI" id="CHEBI:33737"/>
        <dbReference type="ChEBI" id="CHEBI:33738"/>
        <dbReference type="ChEBI" id="CHEBI:57783"/>
        <dbReference type="ChEBI" id="CHEBI:58349"/>
        <dbReference type="EC" id="1.18.1.2"/>
    </reaction>
</comment>
<keyword evidence="13" id="KW-1185">Reference proteome</keyword>
<dbReference type="SUPFAM" id="SSF54862">
    <property type="entry name" value="4Fe-4S ferredoxins"/>
    <property type="match status" value="1"/>
</dbReference>
<evidence type="ECO:0000256" key="7">
    <source>
        <dbReference type="ARBA" id="ARBA00023002"/>
    </source>
</evidence>
<dbReference type="Gene3D" id="3.30.70.20">
    <property type="match status" value="1"/>
</dbReference>
<dbReference type="GO" id="GO:0051536">
    <property type="term" value="F:iron-sulfur cluster binding"/>
    <property type="evidence" value="ECO:0007669"/>
    <property type="project" value="UniProtKB-KW"/>
</dbReference>
<reference evidence="12 13" key="1">
    <citation type="submission" date="2016-10" db="EMBL/GenBank/DDBJ databases">
        <authorList>
            <person name="de Groot N.N."/>
        </authorList>
    </citation>
    <scope>NUCLEOTIDE SEQUENCE [LARGE SCALE GENOMIC DNA]</scope>
    <source>
        <strain evidence="12 13">CGMCC 1.11156</strain>
    </source>
</reference>
<dbReference type="EMBL" id="FOQG01000012">
    <property type="protein sequence ID" value="SFI71655.1"/>
    <property type="molecule type" value="Genomic_DNA"/>
</dbReference>
<keyword evidence="8" id="KW-0408">Iron</keyword>
<dbReference type="InterPro" id="IPR023753">
    <property type="entry name" value="FAD/NAD-binding_dom"/>
</dbReference>
<proteinExistence type="predicted"/>
<protein>
    <recommendedName>
        <fullName evidence="2">ferredoxin--NADP(+) reductase</fullName>
        <ecNumber evidence="2">1.18.1.2</ecNumber>
    </recommendedName>
</protein>
<dbReference type="PROSITE" id="PS51379">
    <property type="entry name" value="4FE4S_FER_2"/>
    <property type="match status" value="1"/>
</dbReference>
<evidence type="ECO:0000256" key="5">
    <source>
        <dbReference type="ARBA" id="ARBA00022827"/>
    </source>
</evidence>
<keyword evidence="6" id="KW-0521">NADP</keyword>
<dbReference type="PRINTS" id="PR00419">
    <property type="entry name" value="ADXRDTASE"/>
</dbReference>
<dbReference type="EC" id="1.18.1.2" evidence="2"/>
<evidence type="ECO:0000256" key="6">
    <source>
        <dbReference type="ARBA" id="ARBA00022857"/>
    </source>
</evidence>
<dbReference type="Gene3D" id="3.50.50.60">
    <property type="entry name" value="FAD/NAD(P)-binding domain"/>
    <property type="match status" value="1"/>
</dbReference>
<organism evidence="12 13">
    <name type="scientific">Nocardioides psychrotolerans</name>
    <dbReference type="NCBI Taxonomy" id="1005945"/>
    <lineage>
        <taxon>Bacteria</taxon>
        <taxon>Bacillati</taxon>
        <taxon>Actinomycetota</taxon>
        <taxon>Actinomycetes</taxon>
        <taxon>Propionibacteriales</taxon>
        <taxon>Nocardioidaceae</taxon>
        <taxon>Nocardioides</taxon>
    </lineage>
</organism>
<keyword evidence="9" id="KW-0411">Iron-sulfur</keyword>
<dbReference type="InterPro" id="IPR055275">
    <property type="entry name" value="Ferredox_Rdtase"/>
</dbReference>
<dbReference type="GO" id="GO:0004324">
    <property type="term" value="F:ferredoxin-NADP+ reductase activity"/>
    <property type="evidence" value="ECO:0007669"/>
    <property type="project" value="UniProtKB-EC"/>
</dbReference>
<evidence type="ECO:0000256" key="9">
    <source>
        <dbReference type="ARBA" id="ARBA00023014"/>
    </source>
</evidence>
<dbReference type="Gene3D" id="3.40.50.720">
    <property type="entry name" value="NAD(P)-binding Rossmann-like Domain"/>
    <property type="match status" value="1"/>
</dbReference>
<dbReference type="PROSITE" id="PS00198">
    <property type="entry name" value="4FE4S_FER_1"/>
    <property type="match status" value="1"/>
</dbReference>
<evidence type="ECO:0000256" key="10">
    <source>
        <dbReference type="ARBA" id="ARBA00047776"/>
    </source>
</evidence>
<dbReference type="STRING" id="1005945.SAMN05216561_11237"/>
<dbReference type="SUPFAM" id="SSF51971">
    <property type="entry name" value="Nucleotide-binding domain"/>
    <property type="match status" value="1"/>
</dbReference>
<keyword evidence="7" id="KW-0560">Oxidoreductase</keyword>
<evidence type="ECO:0000256" key="1">
    <source>
        <dbReference type="ARBA" id="ARBA00001974"/>
    </source>
</evidence>
<evidence type="ECO:0000259" key="11">
    <source>
        <dbReference type="PROSITE" id="PS51379"/>
    </source>
</evidence>
<evidence type="ECO:0000256" key="3">
    <source>
        <dbReference type="ARBA" id="ARBA00022630"/>
    </source>
</evidence>
<dbReference type="PANTHER" id="PTHR48467">
    <property type="entry name" value="GLUTAMATE SYNTHASE 1 [NADH], CHLOROPLASTIC-LIKE"/>
    <property type="match status" value="1"/>
</dbReference>
<dbReference type="OrthoDB" id="289202at2"/>
<dbReference type="InterPro" id="IPR017896">
    <property type="entry name" value="4Fe4S_Fe-S-bd"/>
</dbReference>